<dbReference type="AlphaFoldDB" id="A0A0F7RZ74"/>
<evidence type="ECO:0000313" key="1">
    <source>
        <dbReference type="EMBL" id="CDS00344.1"/>
    </source>
</evidence>
<evidence type="ECO:0000313" key="2">
    <source>
        <dbReference type="Proteomes" id="UP000242770"/>
    </source>
</evidence>
<dbReference type="Proteomes" id="UP000242770">
    <property type="component" value="Unassembled WGS sequence"/>
</dbReference>
<accession>A0A0F7RZ74</accession>
<dbReference type="EMBL" id="CCFA01002461">
    <property type="protein sequence ID" value="CDS00344.1"/>
    <property type="molecule type" value="Genomic_DNA"/>
</dbReference>
<proteinExistence type="predicted"/>
<keyword evidence="2" id="KW-1185">Reference proteome</keyword>
<reference evidence="2" key="1">
    <citation type="submission" date="2014-06" db="EMBL/GenBank/DDBJ databases">
        <authorList>
            <person name="Berkman P.J."/>
        </authorList>
    </citation>
    <scope>NUCLEOTIDE SEQUENCE [LARGE SCALE GENOMIC DNA]</scope>
</reference>
<gene>
    <name evidence="1" type="primary">SSCI41240.1</name>
</gene>
<feature type="non-terminal residue" evidence="1">
    <location>
        <position position="129"/>
    </location>
</feature>
<protein>
    <submittedName>
        <fullName evidence="1">Uncharacterized protein</fullName>
    </submittedName>
</protein>
<sequence>MAMLEVSEWWHAFWQLRSSYQEKVVQLVPLHTPSSNGESAKAIHALKWQLDVFQADVRSIKQKLDHTVTTSPQVGVSCSRSAVVLMDICQVLFKVTGSQCTKMVDQAYALNTIHCRESLLIVVMATGSG</sequence>
<name>A0A0F7RZ74_9BASI</name>
<organism evidence="1 2">
    <name type="scientific">Sporisorium scitamineum</name>
    <dbReference type="NCBI Taxonomy" id="49012"/>
    <lineage>
        <taxon>Eukaryota</taxon>
        <taxon>Fungi</taxon>
        <taxon>Dikarya</taxon>
        <taxon>Basidiomycota</taxon>
        <taxon>Ustilaginomycotina</taxon>
        <taxon>Ustilaginomycetes</taxon>
        <taxon>Ustilaginales</taxon>
        <taxon>Ustilaginaceae</taxon>
        <taxon>Sporisorium</taxon>
    </lineage>
</organism>